<proteinExistence type="predicted"/>
<evidence type="ECO:0000256" key="2">
    <source>
        <dbReference type="ARBA" id="ARBA00022840"/>
    </source>
</evidence>
<dbReference type="AlphaFoldDB" id="K1QXE2"/>
<dbReference type="GO" id="GO:0035556">
    <property type="term" value="P:intracellular signal transduction"/>
    <property type="evidence" value="ECO:0007669"/>
    <property type="project" value="TreeGrafter"/>
</dbReference>
<dbReference type="Gene3D" id="1.10.510.10">
    <property type="entry name" value="Transferase(Phosphotransferase) domain 1"/>
    <property type="match status" value="1"/>
</dbReference>
<dbReference type="CDD" id="cd14003">
    <property type="entry name" value="STKc_AMPK-like"/>
    <property type="match status" value="1"/>
</dbReference>
<dbReference type="GO" id="GO:0004674">
    <property type="term" value="F:protein serine/threonine kinase activity"/>
    <property type="evidence" value="ECO:0007669"/>
    <property type="project" value="TreeGrafter"/>
</dbReference>
<reference evidence="3" key="1">
    <citation type="journal article" date="2012" name="Nature">
        <title>The oyster genome reveals stress adaptation and complexity of shell formation.</title>
        <authorList>
            <person name="Zhang G."/>
            <person name="Fang X."/>
            <person name="Guo X."/>
            <person name="Li L."/>
            <person name="Luo R."/>
            <person name="Xu F."/>
            <person name="Yang P."/>
            <person name="Zhang L."/>
            <person name="Wang X."/>
            <person name="Qi H."/>
            <person name="Xiong Z."/>
            <person name="Que H."/>
            <person name="Xie Y."/>
            <person name="Holland P.W."/>
            <person name="Paps J."/>
            <person name="Zhu Y."/>
            <person name="Wu F."/>
            <person name="Chen Y."/>
            <person name="Wang J."/>
            <person name="Peng C."/>
            <person name="Meng J."/>
            <person name="Yang L."/>
            <person name="Liu J."/>
            <person name="Wen B."/>
            <person name="Zhang N."/>
            <person name="Huang Z."/>
            <person name="Zhu Q."/>
            <person name="Feng Y."/>
            <person name="Mount A."/>
            <person name="Hedgecock D."/>
            <person name="Xu Z."/>
            <person name="Liu Y."/>
            <person name="Domazet-Loso T."/>
            <person name="Du Y."/>
            <person name="Sun X."/>
            <person name="Zhang S."/>
            <person name="Liu B."/>
            <person name="Cheng P."/>
            <person name="Jiang X."/>
            <person name="Li J."/>
            <person name="Fan D."/>
            <person name="Wang W."/>
            <person name="Fu W."/>
            <person name="Wang T."/>
            <person name="Wang B."/>
            <person name="Zhang J."/>
            <person name="Peng Z."/>
            <person name="Li Y."/>
            <person name="Li N."/>
            <person name="Wang J."/>
            <person name="Chen M."/>
            <person name="He Y."/>
            <person name="Tan F."/>
            <person name="Song X."/>
            <person name="Zheng Q."/>
            <person name="Huang R."/>
            <person name="Yang H."/>
            <person name="Du X."/>
            <person name="Chen L."/>
            <person name="Yang M."/>
            <person name="Gaffney P.M."/>
            <person name="Wang S."/>
            <person name="Luo L."/>
            <person name="She Z."/>
            <person name="Ming Y."/>
            <person name="Huang W."/>
            <person name="Zhang S."/>
            <person name="Huang B."/>
            <person name="Zhang Y."/>
            <person name="Qu T."/>
            <person name="Ni P."/>
            <person name="Miao G."/>
            <person name="Wang J."/>
            <person name="Wang Q."/>
            <person name="Steinberg C.E."/>
            <person name="Wang H."/>
            <person name="Li N."/>
            <person name="Qian L."/>
            <person name="Zhang G."/>
            <person name="Li Y."/>
            <person name="Yang H."/>
            <person name="Liu X."/>
            <person name="Wang J."/>
            <person name="Yin Y."/>
            <person name="Wang J."/>
        </authorList>
    </citation>
    <scope>NUCLEOTIDE SEQUENCE [LARGE SCALE GENOMIC DNA]</scope>
    <source>
        <strain evidence="3">05x7-T-G4-1.051#20</strain>
    </source>
</reference>
<dbReference type="SMART" id="SM00220">
    <property type="entry name" value="S_TKc"/>
    <property type="match status" value="1"/>
</dbReference>
<dbReference type="Pfam" id="PF00069">
    <property type="entry name" value="Pkinase"/>
    <property type="match status" value="1"/>
</dbReference>
<dbReference type="HOGENOM" id="CLU_515125_0_0_1"/>
<dbReference type="PROSITE" id="PS00108">
    <property type="entry name" value="PROTEIN_KINASE_ST"/>
    <property type="match status" value="1"/>
</dbReference>
<keyword evidence="2" id="KW-0067">ATP-binding</keyword>
<keyword evidence="3" id="KW-0418">Kinase</keyword>
<dbReference type="EMBL" id="JH818074">
    <property type="protein sequence ID" value="EKC35839.1"/>
    <property type="molecule type" value="Genomic_DNA"/>
</dbReference>
<dbReference type="InParanoid" id="K1QXE2"/>
<dbReference type="SUPFAM" id="SSF56112">
    <property type="entry name" value="Protein kinase-like (PK-like)"/>
    <property type="match status" value="1"/>
</dbReference>
<protein>
    <submittedName>
        <fullName evidence="3">Serine/threonine-protein kinase SIK2</fullName>
    </submittedName>
</protein>
<keyword evidence="1" id="KW-0547">Nucleotide-binding</keyword>
<dbReference type="KEGG" id="crg:105344799"/>
<dbReference type="GO" id="GO:0005737">
    <property type="term" value="C:cytoplasm"/>
    <property type="evidence" value="ECO:0007669"/>
    <property type="project" value="TreeGrafter"/>
</dbReference>
<accession>K1QXE2</accession>
<dbReference type="InterPro" id="IPR000719">
    <property type="entry name" value="Prot_kinase_dom"/>
</dbReference>
<evidence type="ECO:0000313" key="3">
    <source>
        <dbReference type="EMBL" id="EKC35839.1"/>
    </source>
</evidence>
<sequence>MESNNNIIHLEEETHLNTKGELWKPNKKARASLEQHGYIFKDTIATCEFSKTKVAHLQKENIDVAVKIIKRNKLQMEVLKKFVPREIAILQQIQHPGIVELFAVFESPSCFYLVMELFPRGNLLDFVNNLGHLIEPDARRFFHQLLDIVAYLHSENICHRDIKLENLMLDSCFNLKLIDFGFARHVKKSELLNTNCGSYVYTAPEVMEGKQYDGAQADIWSMGVCLYAMLCGKLPFRDDDVDILRLAMQDRLHFHRHVSKACRYLLRMMLSYEPDLRPSIPAIRKTDWMCKPIKNVGESSVSSLSVAAVTSEMCPNVTIDPNAEHGFSCNQRDKKFKSTKVSDLLRCVTENHSSGTSTVNLEAIPVIKPASVAAITGVAGPVGRKISQQLGLNIEETPKDKKPVKSGLGKAGFGRAMKAMKTFKRATTVIRATRRFRKGPLDTILKISQEEAMAKILDENHKKQEHEIKELHRCTSGRLASQLKTMLNEENLEKKKSQLEMEQAKQRQEERTCKLRQTVLHLMPNLKTT</sequence>
<dbReference type="InterPro" id="IPR011009">
    <property type="entry name" value="Kinase-like_dom_sf"/>
</dbReference>
<name>K1QXE2_MAGGI</name>
<dbReference type="OrthoDB" id="541276at2759"/>
<dbReference type="GO" id="GO:0005524">
    <property type="term" value="F:ATP binding"/>
    <property type="evidence" value="ECO:0007669"/>
    <property type="project" value="UniProtKB-KW"/>
</dbReference>
<dbReference type="PROSITE" id="PS50011">
    <property type="entry name" value="PROTEIN_KINASE_DOM"/>
    <property type="match status" value="1"/>
</dbReference>
<gene>
    <name evidence="3" type="ORF">CGI_10019251</name>
</gene>
<dbReference type="InterPro" id="IPR008271">
    <property type="entry name" value="Ser/Thr_kinase_AS"/>
</dbReference>
<evidence type="ECO:0000256" key="1">
    <source>
        <dbReference type="ARBA" id="ARBA00022741"/>
    </source>
</evidence>
<dbReference type="FunFam" id="1.10.510.10:FF:000571">
    <property type="entry name" value="Maternal embryonic leucine zipper kinase"/>
    <property type="match status" value="1"/>
</dbReference>
<keyword evidence="3" id="KW-0808">Transferase</keyword>
<dbReference type="PANTHER" id="PTHR24346:SF79">
    <property type="entry name" value="PROTEIN KINASE DOMAIN-CONTAINING PROTEIN"/>
    <property type="match status" value="1"/>
</dbReference>
<organism evidence="3">
    <name type="scientific">Magallana gigas</name>
    <name type="common">Pacific oyster</name>
    <name type="synonym">Crassostrea gigas</name>
    <dbReference type="NCBI Taxonomy" id="29159"/>
    <lineage>
        <taxon>Eukaryota</taxon>
        <taxon>Metazoa</taxon>
        <taxon>Spiralia</taxon>
        <taxon>Lophotrochozoa</taxon>
        <taxon>Mollusca</taxon>
        <taxon>Bivalvia</taxon>
        <taxon>Autobranchia</taxon>
        <taxon>Pteriomorphia</taxon>
        <taxon>Ostreida</taxon>
        <taxon>Ostreoidea</taxon>
        <taxon>Ostreidae</taxon>
        <taxon>Magallana</taxon>
    </lineage>
</organism>
<dbReference type="PANTHER" id="PTHR24346">
    <property type="entry name" value="MAP/MICROTUBULE AFFINITY-REGULATING KINASE"/>
    <property type="match status" value="1"/>
</dbReference>